<dbReference type="PANTHER" id="PTHR23150:SF19">
    <property type="entry name" value="FORMYLGLYCINE-GENERATING ENZYME"/>
    <property type="match status" value="1"/>
</dbReference>
<dbReference type="SUPFAM" id="SSF56436">
    <property type="entry name" value="C-type lectin-like"/>
    <property type="match status" value="1"/>
</dbReference>
<gene>
    <name evidence="2" type="ORF">SAMN05216326_13728</name>
</gene>
<dbReference type="InterPro" id="IPR016187">
    <property type="entry name" value="CTDL_fold"/>
</dbReference>
<proteinExistence type="predicted"/>
<dbReference type="PANTHER" id="PTHR23150">
    <property type="entry name" value="SULFATASE MODIFYING FACTOR 1, 2"/>
    <property type="match status" value="1"/>
</dbReference>
<dbReference type="InterPro" id="IPR051043">
    <property type="entry name" value="Sulfatase_Mod_Factor_Kinase"/>
</dbReference>
<dbReference type="Pfam" id="PF03781">
    <property type="entry name" value="FGE-sulfatase"/>
    <property type="match status" value="1"/>
</dbReference>
<dbReference type="Gene3D" id="3.90.1580.10">
    <property type="entry name" value="paralog of FGE (formylglycine-generating enzyme)"/>
    <property type="match status" value="1"/>
</dbReference>
<evidence type="ECO:0000313" key="3">
    <source>
        <dbReference type="Proteomes" id="UP000199345"/>
    </source>
</evidence>
<evidence type="ECO:0000313" key="2">
    <source>
        <dbReference type="EMBL" id="SET56729.1"/>
    </source>
</evidence>
<feature type="domain" description="Sulfatase-modifying factor enzyme-like" evidence="1">
    <location>
        <begin position="1"/>
        <end position="236"/>
    </location>
</feature>
<keyword evidence="3" id="KW-1185">Reference proteome</keyword>
<dbReference type="InterPro" id="IPR042095">
    <property type="entry name" value="SUMF_sf"/>
</dbReference>
<dbReference type="GO" id="GO:0120147">
    <property type="term" value="F:formylglycine-generating oxidase activity"/>
    <property type="evidence" value="ECO:0007669"/>
    <property type="project" value="TreeGrafter"/>
</dbReference>
<name>A0A1I0FGS0_9PROT</name>
<sequence length="243" mass="27274">MVYIPAGTFDMGEQDAAFIKNLPDISKIRFGVPGKRVRISKPFYLSKTEITYAQYDYSVEIRRREGQSIDSPETWTGGRGKQPVVFVNWFDAAAYADWLGKLTNNQCRLPTEAEWEYAARAGTSTAYPWGDKIGVNNANCDGCGSPWDGKQAAPVGSFATNRFGLHDMPGNVFEWTCSNWHDLFDGSEQQCNDDATDNTDRVLRGGSWYDLPDDMRASGRFNDPPGDRYFDIGFRVLCLSPIE</sequence>
<accession>A0A1I0FGS0</accession>
<evidence type="ECO:0000259" key="1">
    <source>
        <dbReference type="Pfam" id="PF03781"/>
    </source>
</evidence>
<dbReference type="AlphaFoldDB" id="A0A1I0FGS0"/>
<dbReference type="Proteomes" id="UP000199345">
    <property type="component" value="Unassembled WGS sequence"/>
</dbReference>
<protein>
    <submittedName>
        <fullName evidence="2">Formylglycine-generating enzyme, required for sulfatase activity, contains SUMF1/FGE domain</fullName>
    </submittedName>
</protein>
<reference evidence="3" key="1">
    <citation type="submission" date="2016-10" db="EMBL/GenBank/DDBJ databases">
        <authorList>
            <person name="Varghese N."/>
            <person name="Submissions S."/>
        </authorList>
    </citation>
    <scope>NUCLEOTIDE SEQUENCE [LARGE SCALE GENOMIC DNA]</scope>
    <source>
        <strain evidence="3">Nm71</strain>
    </source>
</reference>
<dbReference type="OrthoDB" id="9768004at2"/>
<organism evidence="2 3">
    <name type="scientific">Nitrosomonas marina</name>
    <dbReference type="NCBI Taxonomy" id="917"/>
    <lineage>
        <taxon>Bacteria</taxon>
        <taxon>Pseudomonadati</taxon>
        <taxon>Pseudomonadota</taxon>
        <taxon>Betaproteobacteria</taxon>
        <taxon>Nitrosomonadales</taxon>
        <taxon>Nitrosomonadaceae</taxon>
        <taxon>Nitrosomonas</taxon>
    </lineage>
</organism>
<dbReference type="EMBL" id="FOIA01000037">
    <property type="protein sequence ID" value="SET56729.1"/>
    <property type="molecule type" value="Genomic_DNA"/>
</dbReference>
<dbReference type="InterPro" id="IPR005532">
    <property type="entry name" value="SUMF_dom"/>
</dbReference>